<proteinExistence type="predicted"/>
<reference evidence="1" key="1">
    <citation type="journal article" date="2019" name="bioRxiv">
        <title>The Genome of the Zebra Mussel, Dreissena polymorpha: A Resource for Invasive Species Research.</title>
        <authorList>
            <person name="McCartney M.A."/>
            <person name="Auch B."/>
            <person name="Kono T."/>
            <person name="Mallez S."/>
            <person name="Zhang Y."/>
            <person name="Obille A."/>
            <person name="Becker A."/>
            <person name="Abrahante J.E."/>
            <person name="Garbe J."/>
            <person name="Badalamenti J.P."/>
            <person name="Herman A."/>
            <person name="Mangelson H."/>
            <person name="Liachko I."/>
            <person name="Sullivan S."/>
            <person name="Sone E.D."/>
            <person name="Koren S."/>
            <person name="Silverstein K.A.T."/>
            <person name="Beckman K.B."/>
            <person name="Gohl D.M."/>
        </authorList>
    </citation>
    <scope>NUCLEOTIDE SEQUENCE</scope>
    <source>
        <strain evidence="1">Duluth1</strain>
        <tissue evidence="1">Whole animal</tissue>
    </source>
</reference>
<evidence type="ECO:0000313" key="2">
    <source>
        <dbReference type="Proteomes" id="UP000828390"/>
    </source>
</evidence>
<name>A0A9D4FUR5_DREPO</name>
<gene>
    <name evidence="1" type="ORF">DPMN_131672</name>
</gene>
<evidence type="ECO:0000313" key="1">
    <source>
        <dbReference type="EMBL" id="KAH3803411.1"/>
    </source>
</evidence>
<organism evidence="1 2">
    <name type="scientific">Dreissena polymorpha</name>
    <name type="common">Zebra mussel</name>
    <name type="synonym">Mytilus polymorpha</name>
    <dbReference type="NCBI Taxonomy" id="45954"/>
    <lineage>
        <taxon>Eukaryota</taxon>
        <taxon>Metazoa</taxon>
        <taxon>Spiralia</taxon>
        <taxon>Lophotrochozoa</taxon>
        <taxon>Mollusca</taxon>
        <taxon>Bivalvia</taxon>
        <taxon>Autobranchia</taxon>
        <taxon>Heteroconchia</taxon>
        <taxon>Euheterodonta</taxon>
        <taxon>Imparidentia</taxon>
        <taxon>Neoheterodontei</taxon>
        <taxon>Myida</taxon>
        <taxon>Dreissenoidea</taxon>
        <taxon>Dreissenidae</taxon>
        <taxon>Dreissena</taxon>
    </lineage>
</organism>
<sequence>MTTGNSKKVCSTLNILTQPNTSVIAGADGNPLAERCRSPKQDSTLTKGWCKLSYNYTDTPAALHFSMERLVALSGHQWASIRDHTSIAIAINSNNSPPYAMKEQKHASRRKDNLEIMVNSTNNTIADIIMNGTKIQILGSNPTCHGIRSDGQADQSLGPWTLNAETERRIQAFEHVSTNTAPKQSTRPTITLSRYIDYIRKL</sequence>
<dbReference type="Proteomes" id="UP000828390">
    <property type="component" value="Unassembled WGS sequence"/>
</dbReference>
<reference evidence="1" key="2">
    <citation type="submission" date="2020-11" db="EMBL/GenBank/DDBJ databases">
        <authorList>
            <person name="McCartney M.A."/>
            <person name="Auch B."/>
            <person name="Kono T."/>
            <person name="Mallez S."/>
            <person name="Becker A."/>
            <person name="Gohl D.M."/>
            <person name="Silverstein K.A.T."/>
            <person name="Koren S."/>
            <person name="Bechman K.B."/>
            <person name="Herman A."/>
            <person name="Abrahante J.E."/>
            <person name="Garbe J."/>
        </authorList>
    </citation>
    <scope>NUCLEOTIDE SEQUENCE</scope>
    <source>
        <strain evidence="1">Duluth1</strain>
        <tissue evidence="1">Whole animal</tissue>
    </source>
</reference>
<accession>A0A9D4FUR5</accession>
<dbReference type="EMBL" id="JAIWYP010000006">
    <property type="protein sequence ID" value="KAH3803411.1"/>
    <property type="molecule type" value="Genomic_DNA"/>
</dbReference>
<dbReference type="AlphaFoldDB" id="A0A9D4FUR5"/>
<protein>
    <submittedName>
        <fullName evidence="1">Uncharacterized protein</fullName>
    </submittedName>
</protein>
<keyword evidence="2" id="KW-1185">Reference proteome</keyword>
<comment type="caution">
    <text evidence="1">The sequence shown here is derived from an EMBL/GenBank/DDBJ whole genome shotgun (WGS) entry which is preliminary data.</text>
</comment>